<evidence type="ECO:0000259" key="8">
    <source>
        <dbReference type="SMART" id="SM00382"/>
    </source>
</evidence>
<keyword evidence="7" id="KW-0472">Membrane</keyword>
<keyword evidence="2" id="KW-0813">Transport</keyword>
<protein>
    <submittedName>
        <fullName evidence="9">AAA family ATPase</fullName>
    </submittedName>
</protein>
<keyword evidence="3" id="KW-1003">Cell membrane</keyword>
<keyword evidence="10" id="KW-1185">Reference proteome</keyword>
<evidence type="ECO:0000256" key="1">
    <source>
        <dbReference type="ARBA" id="ARBA00004202"/>
    </source>
</evidence>
<dbReference type="InterPro" id="IPR003593">
    <property type="entry name" value="AAA+_ATPase"/>
</dbReference>
<dbReference type="InterPro" id="IPR038729">
    <property type="entry name" value="Rad50/SbcC_AAA"/>
</dbReference>
<evidence type="ECO:0000313" key="9">
    <source>
        <dbReference type="EMBL" id="MFC4158926.1"/>
    </source>
</evidence>
<sequence>MLSTQYLIDIILRRELVEDFSAYPFALDAVRELDRLRLHRAVTFFVGENGSGKSTLLEAIAVAWGFNPEGGSRNFNFATHASHSPLHRALRLSRGLRKPRDGYFLRAESFYNVASEIDRLDQEGGGPPLRDSYGGLSLHAQSHGESFFSLLMHRLRGQGLYLFDEPEAALSPNRQLAMLSRLHQLVNQDSQFVIATHSPILLAYPDALIYRFDASGISAVAYEDTEHYKITRDFLNHPRRSLDLLLAPDEP</sequence>
<dbReference type="PANTHER" id="PTHR42771:SF2">
    <property type="entry name" value="IRON(3+)-HYDROXAMATE IMPORT ATP-BINDING PROTEIN FHUC"/>
    <property type="match status" value="1"/>
</dbReference>
<comment type="caution">
    <text evidence="9">The sequence shown here is derived from an EMBL/GenBank/DDBJ whole genome shotgun (WGS) entry which is preliminary data.</text>
</comment>
<evidence type="ECO:0000256" key="5">
    <source>
        <dbReference type="ARBA" id="ARBA00023004"/>
    </source>
</evidence>
<dbReference type="EMBL" id="JBHSBU010000001">
    <property type="protein sequence ID" value="MFC4158926.1"/>
    <property type="molecule type" value="Genomic_DNA"/>
</dbReference>
<evidence type="ECO:0000256" key="3">
    <source>
        <dbReference type="ARBA" id="ARBA00022475"/>
    </source>
</evidence>
<dbReference type="Pfam" id="PF13476">
    <property type="entry name" value="AAA_23"/>
    <property type="match status" value="1"/>
</dbReference>
<dbReference type="InterPro" id="IPR003959">
    <property type="entry name" value="ATPase_AAA_core"/>
</dbReference>
<keyword evidence="6" id="KW-0406">Ion transport</keyword>
<comment type="subcellular location">
    <subcellularLocation>
        <location evidence="1">Cell membrane</location>
        <topology evidence="1">Peripheral membrane protein</topology>
    </subcellularLocation>
</comment>
<dbReference type="SMART" id="SM00382">
    <property type="entry name" value="AAA"/>
    <property type="match status" value="1"/>
</dbReference>
<proteinExistence type="predicted"/>
<dbReference type="PANTHER" id="PTHR42771">
    <property type="entry name" value="IRON(3+)-HYDROXAMATE IMPORT ATP-BINDING PROTEIN FHUC"/>
    <property type="match status" value="1"/>
</dbReference>
<dbReference type="Proteomes" id="UP001595791">
    <property type="component" value="Unassembled WGS sequence"/>
</dbReference>
<evidence type="ECO:0000256" key="7">
    <source>
        <dbReference type="ARBA" id="ARBA00023136"/>
    </source>
</evidence>
<dbReference type="Pfam" id="PF13304">
    <property type="entry name" value="AAA_21"/>
    <property type="match status" value="1"/>
</dbReference>
<feature type="domain" description="AAA+ ATPase" evidence="8">
    <location>
        <begin position="39"/>
        <end position="218"/>
    </location>
</feature>
<dbReference type="Gene3D" id="3.40.50.300">
    <property type="entry name" value="P-loop containing nucleotide triphosphate hydrolases"/>
    <property type="match status" value="2"/>
</dbReference>
<dbReference type="InterPro" id="IPR027417">
    <property type="entry name" value="P-loop_NTPase"/>
</dbReference>
<evidence type="ECO:0000256" key="2">
    <source>
        <dbReference type="ARBA" id="ARBA00022448"/>
    </source>
</evidence>
<dbReference type="SUPFAM" id="SSF52540">
    <property type="entry name" value="P-loop containing nucleoside triphosphate hydrolases"/>
    <property type="match status" value="1"/>
</dbReference>
<gene>
    <name evidence="9" type="ORF">ACFOW7_06085</name>
</gene>
<evidence type="ECO:0000313" key="10">
    <source>
        <dbReference type="Proteomes" id="UP001595791"/>
    </source>
</evidence>
<dbReference type="InterPro" id="IPR051535">
    <property type="entry name" value="Siderophore_ABC-ATPase"/>
</dbReference>
<keyword evidence="5" id="KW-0408">Iron</keyword>
<accession>A0ABV8MQ15</accession>
<evidence type="ECO:0000256" key="4">
    <source>
        <dbReference type="ARBA" id="ARBA00022496"/>
    </source>
</evidence>
<reference evidence="10" key="1">
    <citation type="journal article" date="2019" name="Int. J. Syst. Evol. Microbiol.">
        <title>The Global Catalogue of Microorganisms (GCM) 10K type strain sequencing project: providing services to taxonomists for standard genome sequencing and annotation.</title>
        <authorList>
            <consortium name="The Broad Institute Genomics Platform"/>
            <consortium name="The Broad Institute Genome Sequencing Center for Infectious Disease"/>
            <person name="Wu L."/>
            <person name="Ma J."/>
        </authorList>
    </citation>
    <scope>NUCLEOTIDE SEQUENCE [LARGE SCALE GENOMIC DNA]</scope>
    <source>
        <strain evidence="10">LMG 29894</strain>
    </source>
</reference>
<evidence type="ECO:0000256" key="6">
    <source>
        <dbReference type="ARBA" id="ARBA00023065"/>
    </source>
</evidence>
<dbReference type="RefSeq" id="WP_378162124.1">
    <property type="nucleotide sequence ID" value="NZ_JBHSBU010000001.1"/>
</dbReference>
<organism evidence="9 10">
    <name type="scientific">Chitinimonas lacunae</name>
    <dbReference type="NCBI Taxonomy" id="1963018"/>
    <lineage>
        <taxon>Bacteria</taxon>
        <taxon>Pseudomonadati</taxon>
        <taxon>Pseudomonadota</taxon>
        <taxon>Betaproteobacteria</taxon>
        <taxon>Neisseriales</taxon>
        <taxon>Chitinibacteraceae</taxon>
        <taxon>Chitinimonas</taxon>
    </lineage>
</organism>
<keyword evidence="4" id="KW-0410">Iron transport</keyword>
<name>A0ABV8MQ15_9NEIS</name>